<reference evidence="1" key="1">
    <citation type="submission" date="2020-02" db="EMBL/GenBank/DDBJ databases">
        <authorList>
            <person name="Meier V. D."/>
        </authorList>
    </citation>
    <scope>NUCLEOTIDE SEQUENCE</scope>
    <source>
        <strain evidence="1">AVDCRST_MAG84</strain>
    </source>
</reference>
<proteinExistence type="predicted"/>
<dbReference type="AlphaFoldDB" id="A0A6J4MN32"/>
<name>A0A6J4MN32_9CYAN</name>
<sequence length="38" mass="4265">MQEMVILGDRNANEGRSASPGVNFERVTIFVMPNAFCY</sequence>
<evidence type="ECO:0000313" key="1">
    <source>
        <dbReference type="EMBL" id="CAA9361948.1"/>
    </source>
</evidence>
<dbReference type="EMBL" id="CADCTZ010000702">
    <property type="protein sequence ID" value="CAA9361948.1"/>
    <property type="molecule type" value="Genomic_DNA"/>
</dbReference>
<gene>
    <name evidence="1" type="ORF">AVDCRST_MAG84-3537</name>
</gene>
<organism evidence="1">
    <name type="scientific">uncultured Microcoleus sp</name>
    <dbReference type="NCBI Taxonomy" id="259945"/>
    <lineage>
        <taxon>Bacteria</taxon>
        <taxon>Bacillati</taxon>
        <taxon>Cyanobacteriota</taxon>
        <taxon>Cyanophyceae</taxon>
        <taxon>Oscillatoriophycideae</taxon>
        <taxon>Oscillatoriales</taxon>
        <taxon>Microcoleaceae</taxon>
        <taxon>Microcoleus</taxon>
        <taxon>environmental samples</taxon>
    </lineage>
</organism>
<protein>
    <submittedName>
        <fullName evidence="1">Uncharacterized protein</fullName>
    </submittedName>
</protein>
<accession>A0A6J4MN32</accession>